<sequence length="232" mass="25623">MKRAIVTGASSGIGKAVTERLLTLGYAVTGISRTISYENFTHANFQALQIDLSLPHATKELCEALKKEEIFILINAAGFGRFAPHEELSSETIERMTHLNLTAPMLLTNASLRSLKENNGYLININSIEALRASKFAALYSATKAGLKAFGDALFEETRKSSLSITNINPDMTESNFYDELRFETSKKEDEKLVAADIADVVEHILTMRKGAVVSEYTIRSLKFGIVKKAKK</sequence>
<organism evidence="2">
    <name type="scientific">hydrothermal vent metagenome</name>
    <dbReference type="NCBI Taxonomy" id="652676"/>
    <lineage>
        <taxon>unclassified sequences</taxon>
        <taxon>metagenomes</taxon>
        <taxon>ecological metagenomes</taxon>
    </lineage>
</organism>
<dbReference type="EMBL" id="FPHK01000012">
    <property type="protein sequence ID" value="SFV54721.1"/>
    <property type="molecule type" value="Genomic_DNA"/>
</dbReference>
<gene>
    <name evidence="2" type="ORF">MNB_SM-6-886</name>
</gene>
<dbReference type="InterPro" id="IPR036291">
    <property type="entry name" value="NAD(P)-bd_dom_sf"/>
</dbReference>
<name>A0A1W1BMM1_9ZZZZ</name>
<dbReference type="SUPFAM" id="SSF51735">
    <property type="entry name" value="NAD(P)-binding Rossmann-fold domains"/>
    <property type="match status" value="1"/>
</dbReference>
<reference evidence="2" key="1">
    <citation type="submission" date="2016-10" db="EMBL/GenBank/DDBJ databases">
        <authorList>
            <person name="de Groot N.N."/>
        </authorList>
    </citation>
    <scope>NUCLEOTIDE SEQUENCE</scope>
</reference>
<dbReference type="PRINTS" id="PR00081">
    <property type="entry name" value="GDHRDH"/>
</dbReference>
<dbReference type="PRINTS" id="PR00080">
    <property type="entry name" value="SDRFAMILY"/>
</dbReference>
<dbReference type="InterPro" id="IPR002347">
    <property type="entry name" value="SDR_fam"/>
</dbReference>
<accession>A0A1W1BMM1</accession>
<proteinExistence type="inferred from homology"/>
<dbReference type="PANTHER" id="PTHR42879">
    <property type="entry name" value="3-OXOACYL-(ACYL-CARRIER-PROTEIN) REDUCTASE"/>
    <property type="match status" value="1"/>
</dbReference>
<dbReference type="EC" id="1.1.1.100" evidence="2"/>
<dbReference type="InterPro" id="IPR050259">
    <property type="entry name" value="SDR"/>
</dbReference>
<dbReference type="Gene3D" id="3.40.50.720">
    <property type="entry name" value="NAD(P)-binding Rossmann-like Domain"/>
    <property type="match status" value="1"/>
</dbReference>
<dbReference type="GO" id="GO:0004316">
    <property type="term" value="F:3-oxoacyl-[acyl-carrier-protein] reductase (NADPH) activity"/>
    <property type="evidence" value="ECO:0007669"/>
    <property type="project" value="UniProtKB-EC"/>
</dbReference>
<keyword evidence="2" id="KW-0560">Oxidoreductase</keyword>
<protein>
    <submittedName>
        <fullName evidence="2">3-oxoacyl-[acyl-carrier protein] reductase</fullName>
        <ecNumber evidence="2">1.1.1.100</ecNumber>
    </submittedName>
</protein>
<dbReference type="AlphaFoldDB" id="A0A1W1BMM1"/>
<dbReference type="PANTHER" id="PTHR42879:SF2">
    <property type="entry name" value="3-OXOACYL-[ACYL-CARRIER-PROTEIN] REDUCTASE FABG"/>
    <property type="match status" value="1"/>
</dbReference>
<evidence type="ECO:0000313" key="2">
    <source>
        <dbReference type="EMBL" id="SFV54721.1"/>
    </source>
</evidence>
<evidence type="ECO:0000256" key="1">
    <source>
        <dbReference type="ARBA" id="ARBA00006484"/>
    </source>
</evidence>
<dbReference type="CDD" id="cd05233">
    <property type="entry name" value="SDR_c"/>
    <property type="match status" value="1"/>
</dbReference>
<dbReference type="Pfam" id="PF00106">
    <property type="entry name" value="adh_short"/>
    <property type="match status" value="1"/>
</dbReference>
<comment type="similarity">
    <text evidence="1">Belongs to the short-chain dehydrogenases/reductases (SDR) family.</text>
</comment>